<evidence type="ECO:0000256" key="9">
    <source>
        <dbReference type="ARBA" id="ARBA00023242"/>
    </source>
</evidence>
<feature type="domain" description="Arb2-like" evidence="14">
    <location>
        <begin position="463"/>
        <end position="731"/>
    </location>
</feature>
<dbReference type="Pfam" id="PF00850">
    <property type="entry name" value="Hist_deacetyl"/>
    <property type="match status" value="1"/>
</dbReference>
<keyword evidence="16" id="KW-1185">Reference proteome</keyword>
<dbReference type="InterPro" id="IPR000286">
    <property type="entry name" value="HDACs"/>
</dbReference>
<proteinExistence type="inferred from homology"/>
<comment type="caution">
    <text evidence="15">The sequence shown here is derived from an EMBL/GenBank/DDBJ whole genome shotgun (WGS) entry which is preliminary data.</text>
</comment>
<dbReference type="GO" id="GO:0040029">
    <property type="term" value="P:epigenetic regulation of gene expression"/>
    <property type="evidence" value="ECO:0007669"/>
    <property type="project" value="TreeGrafter"/>
</dbReference>
<dbReference type="Pfam" id="PF09757">
    <property type="entry name" value="Arb2-like"/>
    <property type="match status" value="1"/>
</dbReference>
<keyword evidence="5 11" id="KW-0378">Hydrolase</keyword>
<dbReference type="InterPro" id="IPR019154">
    <property type="entry name" value="Arb2-like_domain"/>
</dbReference>
<evidence type="ECO:0000256" key="7">
    <source>
        <dbReference type="ARBA" id="ARBA00023015"/>
    </source>
</evidence>
<dbReference type="EC" id="3.5.1.98" evidence="3 11"/>
<keyword evidence="6 11" id="KW-0156">Chromatin regulator</keyword>
<name>A0A420H7S6_9PEZI</name>
<dbReference type="EMBL" id="MCBQ01021844">
    <property type="protein sequence ID" value="RKF53477.1"/>
    <property type="molecule type" value="Genomic_DNA"/>
</dbReference>
<dbReference type="InterPro" id="IPR037138">
    <property type="entry name" value="His_deacetylse_dom_sf"/>
</dbReference>
<dbReference type="AlphaFoldDB" id="A0A420H7S6"/>
<dbReference type="FunFam" id="3.40.800.20:FF:000005">
    <property type="entry name" value="histone deacetylase 6"/>
    <property type="match status" value="1"/>
</dbReference>
<organism evidence="15 16">
    <name type="scientific">Golovinomyces cichoracearum</name>
    <dbReference type="NCBI Taxonomy" id="62708"/>
    <lineage>
        <taxon>Eukaryota</taxon>
        <taxon>Fungi</taxon>
        <taxon>Dikarya</taxon>
        <taxon>Ascomycota</taxon>
        <taxon>Pezizomycotina</taxon>
        <taxon>Leotiomycetes</taxon>
        <taxon>Erysiphales</taxon>
        <taxon>Erysiphaceae</taxon>
        <taxon>Golovinomyces</taxon>
    </lineage>
</organism>
<sequence>MKYTVADGTMDSDDDISIHDVDPNGSRDPKTTSGEDDDSDVCSESSSETKIRPVTSRKSCLPTGCCYDDRMKLHVNADFSAESHHPEDPRRIAAIFQHFRDAGLVFTGPDEELQKALKTSPTSFMYRIAARKATRAEICLVHTSAHYEWVQSINEMTSAQLRELSASFDAGRKSLYVGNLTAEAALISAGAAIETCKSVVLGKVKNAFAVIRPPGHHAESNESMGFCIFNNVPMAASVCLKDYPELCRKVFILDWDVHHGNGIQNMFYEDPNVLYISIHVYQNGLFYPGQPEDDTLPDGNIDKCGSGAGLGKNINIGWADQGVGDGEYMAAFQRIVMPIAQEFNPDLVIVSAGFDAAAGDELGGCFVTPACYSHMTHMLMSLANGRLAVCLEGGYNLSAISRSALAVAKTLMGEPPERITIPPLNKDAAYTLHNVRQIQAAHWDCMRPGVIPFPDFKESSLQRVSEVARMAEKNILAEKFGMIPLYIQRTVSNKIFKNMVLASPELYKARKILVIVHDPSPELVAQPDPHTNITYAHNSYLSNSLLPYLTWATSQNIAIISVILPQHVPSSATDLTNPHSSFFSETDLSNLAREVLCYIYDNYIEPHSLGTNTSPPTSLTLFGIGHAYLGIKQLLISRNCRHMVTSVLCFASGNLKPVKSEIDDGLAAWYRNNSRIYVSETHPIWNQDDSIRMIHKMRFGNVLRAKGCTTISSMLGLYLKEATEFVAYKIAVWEDLTIPSLSDPDETEDDEMNETSTY</sequence>
<reference evidence="15 16" key="1">
    <citation type="journal article" date="2018" name="BMC Genomics">
        <title>Comparative genome analyses reveal sequence features reflecting distinct modes of host-adaptation between dicot and monocot powdery mildew.</title>
        <authorList>
            <person name="Wu Y."/>
            <person name="Ma X."/>
            <person name="Pan Z."/>
            <person name="Kale S.D."/>
            <person name="Song Y."/>
            <person name="King H."/>
            <person name="Zhang Q."/>
            <person name="Presley C."/>
            <person name="Deng X."/>
            <person name="Wei C.I."/>
            <person name="Xiao S."/>
        </authorList>
    </citation>
    <scope>NUCLEOTIDE SEQUENCE [LARGE SCALE GENOMIC DNA]</scope>
    <source>
        <strain evidence="15">UMSG3</strain>
    </source>
</reference>
<evidence type="ECO:0000313" key="16">
    <source>
        <dbReference type="Proteomes" id="UP000283383"/>
    </source>
</evidence>
<keyword evidence="7 11" id="KW-0805">Transcription regulation</keyword>
<evidence type="ECO:0000256" key="1">
    <source>
        <dbReference type="ARBA" id="ARBA00004123"/>
    </source>
</evidence>
<comment type="catalytic activity">
    <reaction evidence="10 11">
        <text>N(6)-acetyl-L-lysyl-[histone] + H2O = L-lysyl-[histone] + acetate</text>
        <dbReference type="Rhea" id="RHEA:58196"/>
        <dbReference type="Rhea" id="RHEA-COMP:9845"/>
        <dbReference type="Rhea" id="RHEA-COMP:11338"/>
        <dbReference type="ChEBI" id="CHEBI:15377"/>
        <dbReference type="ChEBI" id="CHEBI:29969"/>
        <dbReference type="ChEBI" id="CHEBI:30089"/>
        <dbReference type="ChEBI" id="CHEBI:61930"/>
        <dbReference type="EC" id="3.5.1.98"/>
    </reaction>
</comment>
<dbReference type="PANTHER" id="PTHR10625">
    <property type="entry name" value="HISTONE DEACETYLASE HDAC1-RELATED"/>
    <property type="match status" value="1"/>
</dbReference>
<evidence type="ECO:0000256" key="11">
    <source>
        <dbReference type="PIRNR" id="PIRNR037919"/>
    </source>
</evidence>
<feature type="compositionally biased region" description="Basic and acidic residues" evidence="12">
    <location>
        <begin position="16"/>
        <end position="30"/>
    </location>
</feature>
<evidence type="ECO:0000256" key="2">
    <source>
        <dbReference type="ARBA" id="ARBA00007738"/>
    </source>
</evidence>
<protein>
    <recommendedName>
        <fullName evidence="3 11">Histone deacetylase</fullName>
        <ecNumber evidence="3 11">3.5.1.98</ecNumber>
    </recommendedName>
</protein>
<evidence type="ECO:0000259" key="14">
    <source>
        <dbReference type="Pfam" id="PF09757"/>
    </source>
</evidence>
<comment type="subcellular location">
    <subcellularLocation>
        <location evidence="1 11">Nucleus</location>
    </subcellularLocation>
</comment>
<dbReference type="STRING" id="62708.A0A420H7S6"/>
<dbReference type="PIRSF" id="PIRSF037919">
    <property type="entry name" value="HDAC_II_yeast"/>
    <property type="match status" value="1"/>
</dbReference>
<dbReference type="PANTHER" id="PTHR10625:SF5">
    <property type="entry name" value="HISTONE DEACETYLASE"/>
    <property type="match status" value="1"/>
</dbReference>
<dbReference type="GO" id="GO:0000118">
    <property type="term" value="C:histone deacetylase complex"/>
    <property type="evidence" value="ECO:0007669"/>
    <property type="project" value="TreeGrafter"/>
</dbReference>
<evidence type="ECO:0000256" key="4">
    <source>
        <dbReference type="ARBA" id="ARBA00022491"/>
    </source>
</evidence>
<evidence type="ECO:0000256" key="6">
    <source>
        <dbReference type="ARBA" id="ARBA00022853"/>
    </source>
</evidence>
<evidence type="ECO:0000256" key="3">
    <source>
        <dbReference type="ARBA" id="ARBA00012111"/>
    </source>
</evidence>
<dbReference type="Gene3D" id="3.40.800.20">
    <property type="entry name" value="Histone deacetylase domain"/>
    <property type="match status" value="1"/>
</dbReference>
<accession>A0A420H7S6</accession>
<evidence type="ECO:0000259" key="13">
    <source>
        <dbReference type="Pfam" id="PF00850"/>
    </source>
</evidence>
<keyword evidence="8 11" id="KW-0804">Transcription</keyword>
<evidence type="ECO:0000256" key="8">
    <source>
        <dbReference type="ARBA" id="ARBA00023163"/>
    </source>
</evidence>
<gene>
    <name evidence="15" type="ORF">GcM3_218027</name>
</gene>
<keyword evidence="9 11" id="KW-0539">Nucleus</keyword>
<feature type="domain" description="Histone deacetylase" evidence="13">
    <location>
        <begin position="85"/>
        <end position="410"/>
    </location>
</feature>
<dbReference type="InterPro" id="IPR017321">
    <property type="entry name" value="Hist_deAcase_II_yeast"/>
</dbReference>
<keyword evidence="4 11" id="KW-0678">Repressor</keyword>
<evidence type="ECO:0000256" key="12">
    <source>
        <dbReference type="SAM" id="MobiDB-lite"/>
    </source>
</evidence>
<evidence type="ECO:0000256" key="5">
    <source>
        <dbReference type="ARBA" id="ARBA00022801"/>
    </source>
</evidence>
<dbReference type="Proteomes" id="UP000283383">
    <property type="component" value="Unassembled WGS sequence"/>
</dbReference>
<dbReference type="GO" id="GO:0031078">
    <property type="term" value="F:histone H3K14 deacetylase activity, hydrolytic mechanism"/>
    <property type="evidence" value="ECO:0007669"/>
    <property type="project" value="UniProtKB-UniRule"/>
</dbReference>
<dbReference type="InterPro" id="IPR023801">
    <property type="entry name" value="His_deacetylse_dom"/>
</dbReference>
<evidence type="ECO:0000313" key="15">
    <source>
        <dbReference type="EMBL" id="RKF53477.1"/>
    </source>
</evidence>
<comment type="similarity">
    <text evidence="2 11">Belongs to the histone deacetylase family. HD type 2 subfamily.</text>
</comment>
<dbReference type="InterPro" id="IPR023696">
    <property type="entry name" value="Ureohydrolase_dom_sf"/>
</dbReference>
<evidence type="ECO:0000256" key="10">
    <source>
        <dbReference type="ARBA" id="ARBA00048287"/>
    </source>
</evidence>
<feature type="region of interest" description="Disordered" evidence="12">
    <location>
        <begin position="1"/>
        <end position="48"/>
    </location>
</feature>
<comment type="function">
    <text evidence="11">Responsible for the deacetylation of lysine residues on the N-terminal part of the core histones (H2A, H2B, H3 and H4). Histone deacetylation gives a tag for epigenetic repression and plays an important role in transcriptional regulation, cell cycle progression and developmental events.</text>
</comment>
<dbReference type="PRINTS" id="PR01270">
    <property type="entry name" value="HDASUPER"/>
</dbReference>
<dbReference type="SUPFAM" id="SSF52768">
    <property type="entry name" value="Arginase/deacetylase"/>
    <property type="match status" value="1"/>
</dbReference>